<feature type="repeat" description="WD" evidence="3">
    <location>
        <begin position="319"/>
        <end position="353"/>
    </location>
</feature>
<dbReference type="Gene3D" id="3.40.50.880">
    <property type="match status" value="1"/>
</dbReference>
<dbReference type="SUPFAM" id="SSF50998">
    <property type="entry name" value="Quinoprotein alcohol dehydrogenase-like"/>
    <property type="match status" value="1"/>
</dbReference>
<keyword evidence="4" id="KW-0802">TPR repeat</keyword>
<dbReference type="Gene3D" id="1.25.40.10">
    <property type="entry name" value="Tetratricopeptide repeat domain"/>
    <property type="match status" value="2"/>
</dbReference>
<keyword evidence="5" id="KW-1133">Transmembrane helix</keyword>
<dbReference type="Gene3D" id="3.40.50.10610">
    <property type="entry name" value="ABC-type transport auxiliary lipoprotein component"/>
    <property type="match status" value="2"/>
</dbReference>
<evidence type="ECO:0000256" key="2">
    <source>
        <dbReference type="ARBA" id="ARBA00022737"/>
    </source>
</evidence>
<dbReference type="InterPro" id="IPR015943">
    <property type="entry name" value="WD40/YVTN_repeat-like_dom_sf"/>
</dbReference>
<keyword evidence="5" id="KW-0812">Transmembrane</keyword>
<feature type="repeat" description="TPR" evidence="4">
    <location>
        <begin position="665"/>
        <end position="698"/>
    </location>
</feature>
<dbReference type="InterPro" id="IPR019734">
    <property type="entry name" value="TPR_rpt"/>
</dbReference>
<dbReference type="PROSITE" id="PS00678">
    <property type="entry name" value="WD_REPEATS_1"/>
    <property type="match status" value="3"/>
</dbReference>
<organism evidence="6">
    <name type="scientific">Singulisphaera sp. Ch08</name>
    <dbReference type="NCBI Taxonomy" id="3120278"/>
    <lineage>
        <taxon>Bacteria</taxon>
        <taxon>Pseudomonadati</taxon>
        <taxon>Planctomycetota</taxon>
        <taxon>Planctomycetia</taxon>
        <taxon>Isosphaerales</taxon>
        <taxon>Isosphaeraceae</taxon>
        <taxon>Singulisphaera</taxon>
    </lineage>
</organism>
<dbReference type="PROSITE" id="PS50082">
    <property type="entry name" value="WD_REPEATS_2"/>
    <property type="match status" value="4"/>
</dbReference>
<dbReference type="Pfam" id="PF00400">
    <property type="entry name" value="WD40"/>
    <property type="match status" value="4"/>
</dbReference>
<proteinExistence type="predicted"/>
<dbReference type="PANTHER" id="PTHR22847:SF637">
    <property type="entry name" value="WD REPEAT DOMAIN 5B"/>
    <property type="match status" value="1"/>
</dbReference>
<dbReference type="GO" id="GO:0030288">
    <property type="term" value="C:outer membrane-bounded periplasmic space"/>
    <property type="evidence" value="ECO:0007669"/>
    <property type="project" value="InterPro"/>
</dbReference>
<gene>
    <name evidence="6" type="ORF">V5E97_02110</name>
</gene>
<feature type="repeat" description="WD" evidence="3">
    <location>
        <begin position="238"/>
        <end position="278"/>
    </location>
</feature>
<dbReference type="InterPro" id="IPR001680">
    <property type="entry name" value="WD40_rpt"/>
</dbReference>
<dbReference type="PROSITE" id="PS50294">
    <property type="entry name" value="WD_REPEATS_REGION"/>
    <property type="match status" value="3"/>
</dbReference>
<sequence>MLHDRKIERSRVSGPLVVLLGLTLVGFALFMTVGGGCGSSEPTTAPSTTTMPSGRFGELRRIGGLDDPVLGVVMLPDGRHALSCGGRDRAEADFTIRLWDVETGKEIRRFAGHEKEVRALAVSPDGLRMLTGGLDGTARIWDVGTGRELTTDHEASATVLCAAISADGRLGLTGGSGPDPLALWDLVEGRRLKRFGGEGQAAIGCVAFSADGRQALTGAEDQVVRLWDLEKGEVVRRFEGHEGSVRAVAFSADGRSLFSAGGKSVRTWDRLSGRETRRAVGFEPIDAAQFAPDGRRALLAFGKLLWLVDRESGGMLGALEAHEAMVHSLAFAADGQKAVSGGRDRTVRVWELSGAPPSADRTLAVLDFADLGPSIDLAALRKALTEMLVGNLSPYMGLRVVERSRVEHVLAESQLGQGGLVDESTAQRAGRELAADLLLSGTIAGSDGNLTVKAVLRRVGSAAPLAEWTLQAPSSRFFDLGRDLSGKVSATLGLEAVAHRPPPAPQPGASPTVAVLGFKDLSPTTRLRAMESGFADILTANLGGLKDVTTVEREKLDALLREQNLTLSGLVDADAALRVGRLLGAQRLIYGSFIEIGEELRVESRLVDTSTATVLQTETAQGKSSQFADLLEDLALRLARDLAITPPADAARLVRAATPTRKLEAAGYYASGEEAFRQGRFADSAASFERALLLEPDSMMAHFGLGRGLNGTQNYPRLIEVAIRGSRLSFTPEQWWYKESFNAWLSNAYWGTQQHQKLVDQCKKWIADEPHGRWVNNYRMRIASTLTLMGRHEEAIAFMKQLIDDEKAKGDSSLYDQTLRDCFLTLRQHCQSSNTSYRDAAMAIEVFELMLKSVEKKRTPEWDAWAGNFLLAIDLAYSAQRRVTSTGVSIWAKAFLTPEQQVGYLQRMLKTFSDLPYIRWRVHESMAKHLEDLERWAEARESFLYIAAHAEDFPGGRLPCPYDSGHWGRTHWLHKVIKARVEAAEILRYRMNDMPGAIKEYREILRDYGLGHQEAVRLAWAIQEYAREPLDIPAKSALIVGGAADAYKQWNSTLKPKGYTVHSFDLDYLSAADLAPYSLVILVRQGELAWFPTEIMAFRSYVAKGGSLLAVVSPGWKHAQPGLTNPILAPFGIHARPEGLPMRVESTELAQHPITEGITKVTFKYAVGLEAPPEASIVKAGKDTIMAARSYGEGRVVVATMAPWFLTGFANMGKWWERCELWAKGVPADQFPLEGTDRLEIPLLNNALAWLGEPIEGRGPVRRLPDDFLKAYRAGLEVQLRARSRDELPAILDAFVANSGPHREEALWMAGQALKPMQWFHRWTDLYYGWPSDLAPLRLDPRYFEELVKSYPQSELRPYAQWEIAEFARLNRYYDAVREGRLSADEPVPVEGVSSLFEKVDAPKGSYPWAWAKIRLAMLAIQEGQPARAIEHAQPVTDMMDQGPEKVLALFLAGLGAEDLGNNEDATRYYEFVKAAPPMVFPASRDDIAWAPMRRPSDRRRFHYWRPQTTGLVQSWINGLKPAGP</sequence>
<dbReference type="InterPro" id="IPR029062">
    <property type="entry name" value="Class_I_gatase-like"/>
</dbReference>
<evidence type="ECO:0000256" key="5">
    <source>
        <dbReference type="SAM" id="Phobius"/>
    </source>
</evidence>
<keyword evidence="1 3" id="KW-0853">WD repeat</keyword>
<feature type="transmembrane region" description="Helical" evidence="5">
    <location>
        <begin position="12"/>
        <end position="33"/>
    </location>
</feature>
<dbReference type="CDD" id="cd00200">
    <property type="entry name" value="WD40"/>
    <property type="match status" value="1"/>
</dbReference>
<keyword evidence="5" id="KW-0472">Membrane</keyword>
<dbReference type="EMBL" id="CP155447">
    <property type="protein sequence ID" value="XBH04836.1"/>
    <property type="molecule type" value="Genomic_DNA"/>
</dbReference>
<dbReference type="RefSeq" id="WP_406697636.1">
    <property type="nucleotide sequence ID" value="NZ_CP155447.1"/>
</dbReference>
<dbReference type="SMART" id="SM00320">
    <property type="entry name" value="WD40"/>
    <property type="match status" value="6"/>
</dbReference>
<dbReference type="PRINTS" id="PR00320">
    <property type="entry name" value="GPROTEINBRPT"/>
</dbReference>
<feature type="repeat" description="WD" evidence="3">
    <location>
        <begin position="110"/>
        <end position="151"/>
    </location>
</feature>
<dbReference type="InterPro" id="IPR005534">
    <property type="entry name" value="Curli_assmbl/transp-comp_CsgG"/>
</dbReference>
<dbReference type="PROSITE" id="PS50005">
    <property type="entry name" value="TPR"/>
    <property type="match status" value="1"/>
</dbReference>
<protein>
    <submittedName>
        <fullName evidence="6">CsgG/HfaB family protein</fullName>
    </submittedName>
</protein>
<evidence type="ECO:0000256" key="1">
    <source>
        <dbReference type="ARBA" id="ARBA00022574"/>
    </source>
</evidence>
<evidence type="ECO:0000256" key="3">
    <source>
        <dbReference type="PROSITE-ProRule" id="PRU00221"/>
    </source>
</evidence>
<dbReference type="SUPFAM" id="SSF52317">
    <property type="entry name" value="Class I glutamine amidotransferase-like"/>
    <property type="match status" value="1"/>
</dbReference>
<reference evidence="6" key="1">
    <citation type="submission" date="2024-05" db="EMBL/GenBank/DDBJ databases">
        <title>Planctomycetes of the genus Singulisphaera possess chitinolytic capabilities.</title>
        <authorList>
            <person name="Ivanova A."/>
        </authorList>
    </citation>
    <scope>NUCLEOTIDE SEQUENCE</scope>
    <source>
        <strain evidence="6">Ch08T</strain>
    </source>
</reference>
<dbReference type="PANTHER" id="PTHR22847">
    <property type="entry name" value="WD40 REPEAT PROTEIN"/>
    <property type="match status" value="1"/>
</dbReference>
<evidence type="ECO:0000256" key="4">
    <source>
        <dbReference type="PROSITE-ProRule" id="PRU00339"/>
    </source>
</evidence>
<accession>A0AAU7CHW9</accession>
<dbReference type="Pfam" id="PF03783">
    <property type="entry name" value="CsgG"/>
    <property type="match status" value="2"/>
</dbReference>
<dbReference type="InterPro" id="IPR019775">
    <property type="entry name" value="WD40_repeat_CS"/>
</dbReference>
<dbReference type="SUPFAM" id="SSF48452">
    <property type="entry name" value="TPR-like"/>
    <property type="match status" value="1"/>
</dbReference>
<name>A0AAU7CHW9_9BACT</name>
<keyword evidence="2" id="KW-0677">Repeat</keyword>
<dbReference type="Gene3D" id="2.130.10.10">
    <property type="entry name" value="YVTN repeat-like/Quinoprotein amine dehydrogenase"/>
    <property type="match status" value="2"/>
</dbReference>
<dbReference type="InterPro" id="IPR011990">
    <property type="entry name" value="TPR-like_helical_dom_sf"/>
</dbReference>
<feature type="repeat" description="WD" evidence="3">
    <location>
        <begin position="203"/>
        <end position="237"/>
    </location>
</feature>
<evidence type="ECO:0000313" key="6">
    <source>
        <dbReference type="EMBL" id="XBH04836.1"/>
    </source>
</evidence>
<dbReference type="InterPro" id="IPR020472">
    <property type="entry name" value="WD40_PAC1"/>
</dbReference>
<dbReference type="InterPro" id="IPR011047">
    <property type="entry name" value="Quinoprotein_ADH-like_sf"/>
</dbReference>